<accession>A0A067QSV1</accession>
<evidence type="ECO:0000313" key="2">
    <source>
        <dbReference type="Proteomes" id="UP000027135"/>
    </source>
</evidence>
<sequence>MKVVLCTNMECTAFVGAGSGQPNSTQLSHGSQNFPTKTSVHRARTLCDCESLCDKLKCLRATFRQNGCSNWQIQQGVNLLERVIPNPGETYFSCLPPLSP</sequence>
<organism evidence="1 2">
    <name type="scientific">Zootermopsis nevadensis</name>
    <name type="common">Dampwood termite</name>
    <dbReference type="NCBI Taxonomy" id="136037"/>
    <lineage>
        <taxon>Eukaryota</taxon>
        <taxon>Metazoa</taxon>
        <taxon>Ecdysozoa</taxon>
        <taxon>Arthropoda</taxon>
        <taxon>Hexapoda</taxon>
        <taxon>Insecta</taxon>
        <taxon>Pterygota</taxon>
        <taxon>Neoptera</taxon>
        <taxon>Polyneoptera</taxon>
        <taxon>Dictyoptera</taxon>
        <taxon>Blattodea</taxon>
        <taxon>Blattoidea</taxon>
        <taxon>Termitoidae</taxon>
        <taxon>Termopsidae</taxon>
        <taxon>Zootermopsis</taxon>
    </lineage>
</organism>
<dbReference type="InParanoid" id="A0A067QSV1"/>
<dbReference type="AlphaFoldDB" id="A0A067QSV1"/>
<reference evidence="1 2" key="1">
    <citation type="journal article" date="2014" name="Nat. Commun.">
        <title>Molecular traces of alternative social organization in a termite genome.</title>
        <authorList>
            <person name="Terrapon N."/>
            <person name="Li C."/>
            <person name="Robertson H.M."/>
            <person name="Ji L."/>
            <person name="Meng X."/>
            <person name="Booth W."/>
            <person name="Chen Z."/>
            <person name="Childers C.P."/>
            <person name="Glastad K.M."/>
            <person name="Gokhale K."/>
            <person name="Gowin J."/>
            <person name="Gronenberg W."/>
            <person name="Hermansen R.A."/>
            <person name="Hu H."/>
            <person name="Hunt B.G."/>
            <person name="Huylmans A.K."/>
            <person name="Khalil S.M."/>
            <person name="Mitchell R.D."/>
            <person name="Munoz-Torres M.C."/>
            <person name="Mustard J.A."/>
            <person name="Pan H."/>
            <person name="Reese J.T."/>
            <person name="Scharf M.E."/>
            <person name="Sun F."/>
            <person name="Vogel H."/>
            <person name="Xiao J."/>
            <person name="Yang W."/>
            <person name="Yang Z."/>
            <person name="Yang Z."/>
            <person name="Zhou J."/>
            <person name="Zhu J."/>
            <person name="Brent C.S."/>
            <person name="Elsik C.G."/>
            <person name="Goodisman M.A."/>
            <person name="Liberles D.A."/>
            <person name="Roe R.M."/>
            <person name="Vargo E.L."/>
            <person name="Vilcinskas A."/>
            <person name="Wang J."/>
            <person name="Bornberg-Bauer E."/>
            <person name="Korb J."/>
            <person name="Zhang G."/>
            <person name="Liebig J."/>
        </authorList>
    </citation>
    <scope>NUCLEOTIDE SEQUENCE [LARGE SCALE GENOMIC DNA]</scope>
    <source>
        <tissue evidence="1">Whole organism</tissue>
    </source>
</reference>
<protein>
    <submittedName>
        <fullName evidence="1">Uncharacterized protein</fullName>
    </submittedName>
</protein>
<gene>
    <name evidence="1" type="ORF">L798_13063</name>
</gene>
<proteinExistence type="predicted"/>
<dbReference type="EMBL" id="KK852992">
    <property type="protein sequence ID" value="KDR12759.1"/>
    <property type="molecule type" value="Genomic_DNA"/>
</dbReference>
<evidence type="ECO:0000313" key="1">
    <source>
        <dbReference type="EMBL" id="KDR12759.1"/>
    </source>
</evidence>
<dbReference type="Proteomes" id="UP000027135">
    <property type="component" value="Unassembled WGS sequence"/>
</dbReference>
<name>A0A067QSV1_ZOONE</name>
<keyword evidence="2" id="KW-1185">Reference proteome</keyword>